<dbReference type="AlphaFoldDB" id="A0AAE3SMW0"/>
<keyword evidence="2" id="KW-1185">Reference proteome</keyword>
<protein>
    <submittedName>
        <fullName evidence="1">Uncharacterized protein</fullName>
    </submittedName>
</protein>
<comment type="caution">
    <text evidence="1">The sequence shown here is derived from an EMBL/GenBank/DDBJ whole genome shotgun (WGS) entry which is preliminary data.</text>
</comment>
<organism evidence="1 2">
    <name type="scientific">Lentiprolixibacter aurantiacus</name>
    <dbReference type="NCBI Taxonomy" id="2993939"/>
    <lineage>
        <taxon>Bacteria</taxon>
        <taxon>Pseudomonadati</taxon>
        <taxon>Bacteroidota</taxon>
        <taxon>Flavobacteriia</taxon>
        <taxon>Flavobacteriales</taxon>
        <taxon>Flavobacteriaceae</taxon>
        <taxon>Lentiprolixibacter</taxon>
    </lineage>
</organism>
<evidence type="ECO:0000313" key="1">
    <source>
        <dbReference type="EMBL" id="MCX2718875.1"/>
    </source>
</evidence>
<reference evidence="1" key="1">
    <citation type="submission" date="2022-11" db="EMBL/GenBank/DDBJ databases">
        <title>The characterization of three novel Bacteroidetes species and genomic analysis of their roles in tidal elemental geochemical cycles.</title>
        <authorList>
            <person name="Ma K.-J."/>
        </authorList>
    </citation>
    <scope>NUCLEOTIDE SEQUENCE</scope>
    <source>
        <strain evidence="1">M415</strain>
    </source>
</reference>
<evidence type="ECO:0000313" key="2">
    <source>
        <dbReference type="Proteomes" id="UP001207116"/>
    </source>
</evidence>
<dbReference type="EMBL" id="JAPFQP010000001">
    <property type="protein sequence ID" value="MCX2718875.1"/>
    <property type="molecule type" value="Genomic_DNA"/>
</dbReference>
<dbReference type="Proteomes" id="UP001207116">
    <property type="component" value="Unassembled WGS sequence"/>
</dbReference>
<name>A0AAE3SMW0_9FLAO</name>
<accession>A0AAE3SMW0</accession>
<dbReference type="RefSeq" id="WP_266011220.1">
    <property type="nucleotide sequence ID" value="NZ_JAPFQP010000001.1"/>
</dbReference>
<sequence length="100" mass="11850">MRDQYFKKGIPLFFLLLFLGVKASAFHPLTHEETEETVLCEVCTLVIQQELDDFDHPELQTVPEEVPVTLSDEELTRYFIHPYHKDIWMRFFSRPPPQLA</sequence>
<proteinExistence type="predicted"/>
<gene>
    <name evidence="1" type="ORF">OO016_04600</name>
</gene>